<dbReference type="EMBL" id="JAHMHR010000004">
    <property type="protein sequence ID" value="KAK1691281.1"/>
    <property type="molecule type" value="Genomic_DNA"/>
</dbReference>
<dbReference type="RefSeq" id="XP_060434976.1">
    <property type="nucleotide sequence ID" value="XM_060566332.1"/>
</dbReference>
<sequence length="253" mass="27281">MALCPNPLVVCEDYEDFIPEEVGACEDHKDFNTKEVGLLSNSISDFEAQQAVKRGEISSPTEFATRGSFDEMMNKIFALVADYKPEVKDQFYSLFFSITTGMIGGQHTGFQDVSVGKEPGLSRAAADAREPGSSHLSQLTVNLSVSGGGNSSQPGLSSAVSHETLVQPDSATADSNGGKKFCDQEPQETDPLHIQQETSPPFGNYYPQGAHTGALSSYDCSCNYGGQREDSASTLFDWGLYSLAQENETIEES</sequence>
<organism evidence="2 3">
    <name type="scientific">Colletotrichum godetiae</name>
    <dbReference type="NCBI Taxonomy" id="1209918"/>
    <lineage>
        <taxon>Eukaryota</taxon>
        <taxon>Fungi</taxon>
        <taxon>Dikarya</taxon>
        <taxon>Ascomycota</taxon>
        <taxon>Pezizomycotina</taxon>
        <taxon>Sordariomycetes</taxon>
        <taxon>Hypocreomycetidae</taxon>
        <taxon>Glomerellales</taxon>
        <taxon>Glomerellaceae</taxon>
        <taxon>Colletotrichum</taxon>
        <taxon>Colletotrichum acutatum species complex</taxon>
    </lineage>
</organism>
<dbReference type="Proteomes" id="UP001224890">
    <property type="component" value="Unassembled WGS sequence"/>
</dbReference>
<name>A0AAJ0AVR9_9PEZI</name>
<gene>
    <name evidence="2" type="ORF">BDP55DRAFT_259769</name>
</gene>
<comment type="caution">
    <text evidence="2">The sequence shown here is derived from an EMBL/GenBank/DDBJ whole genome shotgun (WGS) entry which is preliminary data.</text>
</comment>
<evidence type="ECO:0000313" key="3">
    <source>
        <dbReference type="Proteomes" id="UP001224890"/>
    </source>
</evidence>
<accession>A0AAJ0AVR9</accession>
<evidence type="ECO:0000256" key="1">
    <source>
        <dbReference type="SAM" id="MobiDB-lite"/>
    </source>
</evidence>
<proteinExistence type="predicted"/>
<feature type="region of interest" description="Disordered" evidence="1">
    <location>
        <begin position="169"/>
        <end position="208"/>
    </location>
</feature>
<feature type="region of interest" description="Disordered" evidence="1">
    <location>
        <begin position="142"/>
        <end position="161"/>
    </location>
</feature>
<dbReference type="AlphaFoldDB" id="A0AAJ0AVR9"/>
<evidence type="ECO:0000313" key="2">
    <source>
        <dbReference type="EMBL" id="KAK1691281.1"/>
    </source>
</evidence>
<keyword evidence="3" id="KW-1185">Reference proteome</keyword>
<dbReference type="GeneID" id="85450858"/>
<protein>
    <submittedName>
        <fullName evidence="2">Uncharacterized protein</fullName>
    </submittedName>
</protein>
<reference evidence="2" key="1">
    <citation type="submission" date="2021-06" db="EMBL/GenBank/DDBJ databases">
        <title>Comparative genomics, transcriptomics and evolutionary studies reveal genomic signatures of adaptation to plant cell wall in hemibiotrophic fungi.</title>
        <authorList>
            <consortium name="DOE Joint Genome Institute"/>
            <person name="Baroncelli R."/>
            <person name="Diaz J.F."/>
            <person name="Benocci T."/>
            <person name="Peng M."/>
            <person name="Battaglia E."/>
            <person name="Haridas S."/>
            <person name="Andreopoulos W."/>
            <person name="Labutti K."/>
            <person name="Pangilinan J."/>
            <person name="Floch G.L."/>
            <person name="Makela M.R."/>
            <person name="Henrissat B."/>
            <person name="Grigoriev I.V."/>
            <person name="Crouch J.A."/>
            <person name="De Vries R.P."/>
            <person name="Sukno S.A."/>
            <person name="Thon M.R."/>
        </authorList>
    </citation>
    <scope>NUCLEOTIDE SEQUENCE</scope>
    <source>
        <strain evidence="2">CBS 193.32</strain>
    </source>
</reference>